<dbReference type="EMBL" id="JAGFBS010000113">
    <property type="protein sequence ID" value="KAG6369055.1"/>
    <property type="molecule type" value="Genomic_DNA"/>
</dbReference>
<organism evidence="2 3">
    <name type="scientific">Boletus reticuloceps</name>
    <dbReference type="NCBI Taxonomy" id="495285"/>
    <lineage>
        <taxon>Eukaryota</taxon>
        <taxon>Fungi</taxon>
        <taxon>Dikarya</taxon>
        <taxon>Basidiomycota</taxon>
        <taxon>Agaricomycotina</taxon>
        <taxon>Agaricomycetes</taxon>
        <taxon>Agaricomycetidae</taxon>
        <taxon>Boletales</taxon>
        <taxon>Boletineae</taxon>
        <taxon>Boletaceae</taxon>
        <taxon>Boletoideae</taxon>
        <taxon>Boletus</taxon>
    </lineage>
</organism>
<evidence type="ECO:0000313" key="2">
    <source>
        <dbReference type="EMBL" id="KAG6369055.1"/>
    </source>
</evidence>
<comment type="caution">
    <text evidence="2">The sequence shown here is derived from an EMBL/GenBank/DDBJ whole genome shotgun (WGS) entry which is preliminary data.</text>
</comment>
<reference evidence="2" key="1">
    <citation type="submission" date="2021-03" db="EMBL/GenBank/DDBJ databases">
        <title>Evolutionary innovations through gain and loss of genes in the ectomycorrhizal Boletales.</title>
        <authorList>
            <person name="Wu G."/>
            <person name="Miyauchi S."/>
            <person name="Morin E."/>
            <person name="Yang Z.-L."/>
            <person name="Xu J."/>
            <person name="Martin F.M."/>
        </authorList>
    </citation>
    <scope>NUCLEOTIDE SEQUENCE</scope>
    <source>
        <strain evidence="2">BR01</strain>
    </source>
</reference>
<proteinExistence type="predicted"/>
<sequence>MGSPWAAWDDMPPLVDPNVVSSQTPRSIPPPPNAAFMPSGPPPAQHPPVHSSTLGARHGHTRRTHTLHGASRMIPQLIHSNRALVHTSRVNPCAQRHDHTIILAEQTTIELPQEIEFLPYTLPMAVGGRRSLAFRNPV</sequence>
<name>A0A8I2YBW7_9AGAM</name>
<evidence type="ECO:0000313" key="3">
    <source>
        <dbReference type="Proteomes" id="UP000683000"/>
    </source>
</evidence>
<feature type="compositionally biased region" description="Pro residues" evidence="1">
    <location>
        <begin position="27"/>
        <end position="46"/>
    </location>
</feature>
<accession>A0A8I2YBW7</accession>
<evidence type="ECO:0000256" key="1">
    <source>
        <dbReference type="SAM" id="MobiDB-lite"/>
    </source>
</evidence>
<feature type="region of interest" description="Disordered" evidence="1">
    <location>
        <begin position="1"/>
        <end position="62"/>
    </location>
</feature>
<dbReference type="Proteomes" id="UP000683000">
    <property type="component" value="Unassembled WGS sequence"/>
</dbReference>
<dbReference type="AlphaFoldDB" id="A0A8I2YBW7"/>
<protein>
    <submittedName>
        <fullName evidence="2">Uncharacterized protein</fullName>
    </submittedName>
</protein>
<gene>
    <name evidence="2" type="ORF">JVT61DRAFT_1923</name>
</gene>
<keyword evidence="3" id="KW-1185">Reference proteome</keyword>